<sequence>MDAAAAAAAVDLHATRAVLVRANALLGTNYSLHDLRHTAAIRMANDPNFSLVEVQTILRHASVTSTQIYLQPRLQDLIAKLADLHERRRAAAAQPLAVPAGYDETELAELLGLDQ</sequence>
<keyword evidence="1" id="KW-0233">DNA recombination</keyword>
<dbReference type="Gene3D" id="1.10.443.10">
    <property type="entry name" value="Intergrase catalytic core"/>
    <property type="match status" value="1"/>
</dbReference>
<protein>
    <submittedName>
        <fullName evidence="3">Tyrosine-type recombinase/integrase</fullName>
    </submittedName>
</protein>
<organism evidence="3 4">
    <name type="scientific">Amycolatopsis thermalba</name>
    <dbReference type="NCBI Taxonomy" id="944492"/>
    <lineage>
        <taxon>Bacteria</taxon>
        <taxon>Bacillati</taxon>
        <taxon>Actinomycetota</taxon>
        <taxon>Actinomycetes</taxon>
        <taxon>Pseudonocardiales</taxon>
        <taxon>Pseudonocardiaceae</taxon>
        <taxon>Amycolatopsis</taxon>
    </lineage>
</organism>
<accession>A0ABY4NUK6</accession>
<dbReference type="Pfam" id="PF00589">
    <property type="entry name" value="Phage_integrase"/>
    <property type="match status" value="1"/>
</dbReference>
<evidence type="ECO:0000313" key="3">
    <source>
        <dbReference type="EMBL" id="UQS23744.1"/>
    </source>
</evidence>
<evidence type="ECO:0000256" key="1">
    <source>
        <dbReference type="ARBA" id="ARBA00023172"/>
    </source>
</evidence>
<evidence type="ECO:0000259" key="2">
    <source>
        <dbReference type="PROSITE" id="PS51898"/>
    </source>
</evidence>
<name>A0ABY4NUK6_9PSEU</name>
<dbReference type="InterPro" id="IPR002104">
    <property type="entry name" value="Integrase_catalytic"/>
</dbReference>
<keyword evidence="4" id="KW-1185">Reference proteome</keyword>
<evidence type="ECO:0000313" key="4">
    <source>
        <dbReference type="Proteomes" id="UP000830158"/>
    </source>
</evidence>
<dbReference type="Proteomes" id="UP000830158">
    <property type="component" value="Chromosome"/>
</dbReference>
<dbReference type="EMBL" id="CP091196">
    <property type="protein sequence ID" value="UQS23744.1"/>
    <property type="molecule type" value="Genomic_DNA"/>
</dbReference>
<dbReference type="RefSeq" id="WP_198958188.1">
    <property type="nucleotide sequence ID" value="NZ_CP091196.1"/>
</dbReference>
<dbReference type="PROSITE" id="PS51898">
    <property type="entry name" value="TYR_RECOMBINASE"/>
    <property type="match status" value="1"/>
</dbReference>
<dbReference type="InterPro" id="IPR011010">
    <property type="entry name" value="DNA_brk_join_enz"/>
</dbReference>
<reference evidence="3" key="1">
    <citation type="submission" date="2022-01" db="EMBL/GenBank/DDBJ databases">
        <title>PSI-footprinting approach for the identification of protein synthesis inhibitor producers.</title>
        <authorList>
            <person name="Handel F."/>
            <person name="Kulik A."/>
            <person name="Wex K.W."/>
            <person name="Berscheid A."/>
            <person name="Saur J.S."/>
            <person name="Winkler A."/>
            <person name="Wibberg D."/>
            <person name="Kalinowski J."/>
            <person name="Broetz-Oesterhelt H."/>
            <person name="Mast Y."/>
        </authorList>
    </citation>
    <scope>NUCLEOTIDE SEQUENCE</scope>
    <source>
        <strain evidence="3">KNN 49.3e</strain>
    </source>
</reference>
<dbReference type="SUPFAM" id="SSF56349">
    <property type="entry name" value="DNA breaking-rejoining enzymes"/>
    <property type="match status" value="1"/>
</dbReference>
<proteinExistence type="predicted"/>
<dbReference type="InterPro" id="IPR013762">
    <property type="entry name" value="Integrase-like_cat_sf"/>
</dbReference>
<feature type="domain" description="Tyr recombinase" evidence="2">
    <location>
        <begin position="1"/>
        <end position="82"/>
    </location>
</feature>
<gene>
    <name evidence="3" type="ORF">L1857_13355</name>
</gene>